<dbReference type="PROSITE" id="PS50932">
    <property type="entry name" value="HTH_LACI_2"/>
    <property type="match status" value="1"/>
</dbReference>
<dbReference type="InterPro" id="IPR046335">
    <property type="entry name" value="LacI/GalR-like_sensor"/>
</dbReference>
<dbReference type="SUPFAM" id="SSF53822">
    <property type="entry name" value="Periplasmic binding protein-like I"/>
    <property type="match status" value="1"/>
</dbReference>
<keyword evidence="6" id="KW-1185">Reference proteome</keyword>
<dbReference type="Proteomes" id="UP000238176">
    <property type="component" value="Unassembled WGS sequence"/>
</dbReference>
<dbReference type="PANTHER" id="PTHR30146:SF153">
    <property type="entry name" value="LACTOSE OPERON REPRESSOR"/>
    <property type="match status" value="1"/>
</dbReference>
<dbReference type="InterPro" id="IPR010982">
    <property type="entry name" value="Lambda_DNA-bd_dom_sf"/>
</dbReference>
<keyword evidence="3" id="KW-0804">Transcription</keyword>
<dbReference type="SUPFAM" id="SSF47413">
    <property type="entry name" value="lambda repressor-like DNA-binding domains"/>
    <property type="match status" value="1"/>
</dbReference>
<organism evidence="5 6">
    <name type="scientific">Glycomyces artemisiae</name>
    <dbReference type="NCBI Taxonomy" id="1076443"/>
    <lineage>
        <taxon>Bacteria</taxon>
        <taxon>Bacillati</taxon>
        <taxon>Actinomycetota</taxon>
        <taxon>Actinomycetes</taxon>
        <taxon>Glycomycetales</taxon>
        <taxon>Glycomycetaceae</taxon>
        <taxon>Glycomyces</taxon>
    </lineage>
</organism>
<reference evidence="5 6" key="1">
    <citation type="submission" date="2018-03" db="EMBL/GenBank/DDBJ databases">
        <title>Genomic Encyclopedia of Type Strains, Phase III (KMG-III): the genomes of soil and plant-associated and newly described type strains.</title>
        <authorList>
            <person name="Whitman W."/>
        </authorList>
    </citation>
    <scope>NUCLEOTIDE SEQUENCE [LARGE SCALE GENOMIC DNA]</scope>
    <source>
        <strain evidence="5 6">CGMCC 4.7067</strain>
    </source>
</reference>
<dbReference type="CDD" id="cd01392">
    <property type="entry name" value="HTH_LacI"/>
    <property type="match status" value="1"/>
</dbReference>
<evidence type="ECO:0000256" key="3">
    <source>
        <dbReference type="ARBA" id="ARBA00023163"/>
    </source>
</evidence>
<dbReference type="AlphaFoldDB" id="A0A2T0UPW2"/>
<dbReference type="Gene3D" id="1.10.260.40">
    <property type="entry name" value="lambda repressor-like DNA-binding domains"/>
    <property type="match status" value="1"/>
</dbReference>
<dbReference type="PANTHER" id="PTHR30146">
    <property type="entry name" value="LACI-RELATED TRANSCRIPTIONAL REPRESSOR"/>
    <property type="match status" value="1"/>
</dbReference>
<keyword evidence="2" id="KW-0238">DNA-binding</keyword>
<feature type="domain" description="HTH lacI-type" evidence="4">
    <location>
        <begin position="10"/>
        <end position="64"/>
    </location>
</feature>
<dbReference type="SMART" id="SM00354">
    <property type="entry name" value="HTH_LACI"/>
    <property type="match status" value="1"/>
</dbReference>
<dbReference type="PRINTS" id="PR00036">
    <property type="entry name" value="HTHLACI"/>
</dbReference>
<protein>
    <submittedName>
        <fullName evidence="5">LacI family transcriptional regulator</fullName>
    </submittedName>
</protein>
<accession>A0A2T0UPW2</accession>
<dbReference type="CDD" id="cd01574">
    <property type="entry name" value="PBP1_LacI"/>
    <property type="match status" value="1"/>
</dbReference>
<dbReference type="InterPro" id="IPR000843">
    <property type="entry name" value="HTH_LacI"/>
</dbReference>
<dbReference type="GO" id="GO:0000976">
    <property type="term" value="F:transcription cis-regulatory region binding"/>
    <property type="evidence" value="ECO:0007669"/>
    <property type="project" value="TreeGrafter"/>
</dbReference>
<evidence type="ECO:0000313" key="6">
    <source>
        <dbReference type="Proteomes" id="UP000238176"/>
    </source>
</evidence>
<dbReference type="EMBL" id="PVTJ01000003">
    <property type="protein sequence ID" value="PRY59960.1"/>
    <property type="molecule type" value="Genomic_DNA"/>
</dbReference>
<evidence type="ECO:0000259" key="4">
    <source>
        <dbReference type="PROSITE" id="PS50932"/>
    </source>
</evidence>
<dbReference type="Pfam" id="PF00356">
    <property type="entry name" value="LacI"/>
    <property type="match status" value="1"/>
</dbReference>
<dbReference type="RefSeq" id="WP_106363845.1">
    <property type="nucleotide sequence ID" value="NZ_PVTJ01000003.1"/>
</dbReference>
<name>A0A2T0UPW2_9ACTN</name>
<dbReference type="Gene3D" id="3.40.50.2300">
    <property type="match status" value="2"/>
</dbReference>
<dbReference type="PROSITE" id="PS00356">
    <property type="entry name" value="HTH_LACI_1"/>
    <property type="match status" value="1"/>
</dbReference>
<dbReference type="InterPro" id="IPR028082">
    <property type="entry name" value="Peripla_BP_I"/>
</dbReference>
<dbReference type="OrthoDB" id="9785139at2"/>
<evidence type="ECO:0000256" key="2">
    <source>
        <dbReference type="ARBA" id="ARBA00023125"/>
    </source>
</evidence>
<evidence type="ECO:0000256" key="1">
    <source>
        <dbReference type="ARBA" id="ARBA00023015"/>
    </source>
</evidence>
<dbReference type="GO" id="GO:0003700">
    <property type="term" value="F:DNA-binding transcription factor activity"/>
    <property type="evidence" value="ECO:0007669"/>
    <property type="project" value="TreeGrafter"/>
</dbReference>
<sequence>MASSNAYRAPVLADVAKAAGVSVPTVSRVLNGTKNVAPELAQRVHAAVKELGYRPNSAARSLRLSQPNLISIIAEATTSAYGYANTLAGVETAAQRAGMSVSITIVASDEDESVMRAVDLALSQPIGGAIVLEFRRAGIKASKALPESLPVVAAGGGSERVDGSLAALIDEAAGGRQVTEYLLRQGHRTVHHIAGPTGGKTSGRTEGWRAALEDAGAEVPEVMDSEWDAPSGYRWGERIAGRDDVTAVFCGNDEIALGVMRALADRGLDVPGDVSVAGFDGQPLVSLWRPSLTTVEQDFEDLGARAFGLLSRQMQGERDLVSSVVKPQLVVRESTARPRR</sequence>
<gene>
    <name evidence="5" type="ORF">B0I28_103434</name>
</gene>
<proteinExistence type="predicted"/>
<dbReference type="Pfam" id="PF13377">
    <property type="entry name" value="Peripla_BP_3"/>
    <property type="match status" value="1"/>
</dbReference>
<comment type="caution">
    <text evidence="5">The sequence shown here is derived from an EMBL/GenBank/DDBJ whole genome shotgun (WGS) entry which is preliminary data.</text>
</comment>
<evidence type="ECO:0000313" key="5">
    <source>
        <dbReference type="EMBL" id="PRY59960.1"/>
    </source>
</evidence>
<keyword evidence="1" id="KW-0805">Transcription regulation</keyword>